<feature type="region of interest" description="Disordered" evidence="1">
    <location>
        <begin position="200"/>
        <end position="326"/>
    </location>
</feature>
<evidence type="ECO:0000259" key="2">
    <source>
        <dbReference type="SMART" id="SM00306"/>
    </source>
</evidence>
<feature type="compositionally biased region" description="Gly residues" evidence="1">
    <location>
        <begin position="200"/>
        <end position="230"/>
    </location>
</feature>
<accession>A0ABZ2K613</accession>
<organism evidence="3 4">
    <name type="scientific">Pendulispora brunnea</name>
    <dbReference type="NCBI Taxonomy" id="2905690"/>
    <lineage>
        <taxon>Bacteria</taxon>
        <taxon>Pseudomonadati</taxon>
        <taxon>Myxococcota</taxon>
        <taxon>Myxococcia</taxon>
        <taxon>Myxococcales</taxon>
        <taxon>Sorangiineae</taxon>
        <taxon>Pendulisporaceae</taxon>
        <taxon>Pendulispora</taxon>
    </lineage>
</organism>
<proteinExistence type="predicted"/>
<reference evidence="3 4" key="1">
    <citation type="submission" date="2021-12" db="EMBL/GenBank/DDBJ databases">
        <title>Discovery of the Pendulisporaceae a myxobacterial family with distinct sporulation behavior and unique specialized metabolism.</title>
        <authorList>
            <person name="Garcia R."/>
            <person name="Popoff A."/>
            <person name="Bader C.D."/>
            <person name="Loehr J."/>
            <person name="Walesch S."/>
            <person name="Walt C."/>
            <person name="Boldt J."/>
            <person name="Bunk B."/>
            <person name="Haeckl F.J.F.P.J."/>
            <person name="Gunesch A.P."/>
            <person name="Birkelbach J."/>
            <person name="Nuebel U."/>
            <person name="Pietschmann T."/>
            <person name="Bach T."/>
            <person name="Mueller R."/>
        </authorList>
    </citation>
    <scope>NUCLEOTIDE SEQUENCE [LARGE SCALE GENOMIC DNA]</scope>
    <source>
        <strain evidence="3 4">MSr12523</strain>
    </source>
</reference>
<dbReference type="Gene3D" id="2.170.16.10">
    <property type="entry name" value="Hedgehog/Intein (Hint) domain"/>
    <property type="match status" value="1"/>
</dbReference>
<keyword evidence="4" id="KW-1185">Reference proteome</keyword>
<dbReference type="RefSeq" id="WP_394844745.1">
    <property type="nucleotide sequence ID" value="NZ_CP089982.1"/>
</dbReference>
<evidence type="ECO:0000313" key="3">
    <source>
        <dbReference type="EMBL" id="WXA94143.1"/>
    </source>
</evidence>
<dbReference type="InterPro" id="IPR036844">
    <property type="entry name" value="Hint_dom_sf"/>
</dbReference>
<gene>
    <name evidence="3" type="ORF">LZC95_47830</name>
</gene>
<dbReference type="InterPro" id="IPR003587">
    <property type="entry name" value="Hint_dom_N"/>
</dbReference>
<name>A0ABZ2K613_9BACT</name>
<dbReference type="Proteomes" id="UP001379533">
    <property type="component" value="Chromosome"/>
</dbReference>
<dbReference type="Pfam" id="PF07591">
    <property type="entry name" value="PT-HINT"/>
    <property type="match status" value="1"/>
</dbReference>
<dbReference type="SMART" id="SM00306">
    <property type="entry name" value="HintN"/>
    <property type="match status" value="1"/>
</dbReference>
<feature type="compositionally biased region" description="Basic and acidic residues" evidence="1">
    <location>
        <begin position="316"/>
        <end position="326"/>
    </location>
</feature>
<feature type="domain" description="Hint" evidence="2">
    <location>
        <begin position="52"/>
        <end position="151"/>
    </location>
</feature>
<evidence type="ECO:0000313" key="4">
    <source>
        <dbReference type="Proteomes" id="UP001379533"/>
    </source>
</evidence>
<sequence length="432" mass="46476">MDAFRHALRRRHISKLKYLFLVIGMLVLVAVGQVRSAPRACDLGEDHCHTEGQCFVAGTLVATPSGERPIESLAVGDLVLARGESDDVVAPRHITRTFVRAAPSLVDVIWMTIDGERERVRSTPEHPYFTLDRGWIAAEELRVNEALLDRDGHEVHVAKVLPIPQEAMVYNLEVDVDHTFFVGRTGIWVHNQCMRDDFGVPGGPGGKPGKWGKGGKGGKGGKAGPGGGAPPGNSKGDPGNSKKPPPDSTNDKNPGNSKGDPGNSRGDPGNSKGDPGNSKKPPPDPCAKSGGKPDSPASTGGKITADPDGAVFWSGRDSKGTDVKESAEAWARANGRNTLEGRIKDQGICSAKWNPKDPTTKDWWRTESRIYAGKASGNAYFFAGSDRRDNSTWDRIEFPQLKANPKVNCVYQVDADTLQQKLIYTKPGASCK</sequence>
<dbReference type="NCBIfam" id="TIGR01443">
    <property type="entry name" value="intein_Cterm"/>
    <property type="match status" value="1"/>
</dbReference>
<evidence type="ECO:0000256" key="1">
    <source>
        <dbReference type="SAM" id="MobiDB-lite"/>
    </source>
</evidence>
<dbReference type="SUPFAM" id="SSF52309">
    <property type="entry name" value="N-(deoxy)ribosyltransferase-like"/>
    <property type="match status" value="1"/>
</dbReference>
<protein>
    <submittedName>
        <fullName evidence="3">Hint domain-containing protein</fullName>
    </submittedName>
</protein>
<dbReference type="SUPFAM" id="SSF51294">
    <property type="entry name" value="Hedgehog/intein (Hint) domain"/>
    <property type="match status" value="1"/>
</dbReference>
<dbReference type="CDD" id="cd00081">
    <property type="entry name" value="Hint"/>
    <property type="match status" value="1"/>
</dbReference>
<dbReference type="InterPro" id="IPR030934">
    <property type="entry name" value="Intein_C"/>
</dbReference>
<dbReference type="EMBL" id="CP089982">
    <property type="protein sequence ID" value="WXA94143.1"/>
    <property type="molecule type" value="Genomic_DNA"/>
</dbReference>